<name>A0A2P2GF99_STREW</name>
<evidence type="ECO:0000256" key="1">
    <source>
        <dbReference type="ARBA" id="ARBA00023002"/>
    </source>
</evidence>
<dbReference type="EMBL" id="LAQS01000066">
    <property type="protein sequence ID" value="KKZ70188.1"/>
    <property type="molecule type" value="Genomic_DNA"/>
</dbReference>
<dbReference type="GO" id="GO:0006208">
    <property type="term" value="P:pyrimidine nucleobase catabolic process"/>
    <property type="evidence" value="ECO:0007669"/>
    <property type="project" value="TreeGrafter"/>
</dbReference>
<dbReference type="PANTHER" id="PTHR30466">
    <property type="entry name" value="FLAVIN REDUCTASE"/>
    <property type="match status" value="1"/>
</dbReference>
<dbReference type="InterPro" id="IPR012349">
    <property type="entry name" value="Split_barrel_FMN-bd"/>
</dbReference>
<proteinExistence type="predicted"/>
<protein>
    <submittedName>
        <fullName evidence="3">NADH:riboflavin 5'-phosphate oxidoreductase</fullName>
    </submittedName>
</protein>
<dbReference type="AlphaFoldDB" id="A0A2P2GF99"/>
<gene>
    <name evidence="3" type="ORF">VO63_30300</name>
</gene>
<evidence type="ECO:0000313" key="3">
    <source>
        <dbReference type="EMBL" id="KKZ70188.1"/>
    </source>
</evidence>
<sequence length="156" mass="16675">MAHLAAPLTVVTTRDATGRRWGFTASAVTSVSMDPPLVLVGLGNDSSCREALSSSPEFVVNVLGEHHTEVAGRFARRGVDRFAEGGFTTWPESGLPYLTDATAVFRCTAVDRIPMGDHQLLIGELTGLRTHGEAKPLLWYRRGFRAAGPTPAGGAR</sequence>
<dbReference type="Gene3D" id="2.30.110.10">
    <property type="entry name" value="Electron Transport, Fmn-binding Protein, Chain A"/>
    <property type="match status" value="1"/>
</dbReference>
<keyword evidence="1" id="KW-0560">Oxidoreductase</keyword>
<dbReference type="SUPFAM" id="SSF50475">
    <property type="entry name" value="FMN-binding split barrel"/>
    <property type="match status" value="1"/>
</dbReference>
<organism evidence="3 4">
    <name type="scientific">Streptomyces showdoensis</name>
    <dbReference type="NCBI Taxonomy" id="68268"/>
    <lineage>
        <taxon>Bacteria</taxon>
        <taxon>Bacillati</taxon>
        <taxon>Actinomycetota</taxon>
        <taxon>Actinomycetes</taxon>
        <taxon>Kitasatosporales</taxon>
        <taxon>Streptomycetaceae</taxon>
        <taxon>Streptomyces</taxon>
    </lineage>
</organism>
<dbReference type="InterPro" id="IPR002563">
    <property type="entry name" value="Flavin_Rdtase-like_dom"/>
</dbReference>
<dbReference type="SMART" id="SM00903">
    <property type="entry name" value="Flavin_Reduct"/>
    <property type="match status" value="1"/>
</dbReference>
<dbReference type="GO" id="GO:0010181">
    <property type="term" value="F:FMN binding"/>
    <property type="evidence" value="ECO:0007669"/>
    <property type="project" value="InterPro"/>
</dbReference>
<comment type="caution">
    <text evidence="3">The sequence shown here is derived from an EMBL/GenBank/DDBJ whole genome shotgun (WGS) entry which is preliminary data.</text>
</comment>
<dbReference type="InterPro" id="IPR050268">
    <property type="entry name" value="NADH-dep_flavin_reductase"/>
</dbReference>
<accession>A0A2P2GF99</accession>
<evidence type="ECO:0000259" key="2">
    <source>
        <dbReference type="SMART" id="SM00903"/>
    </source>
</evidence>
<evidence type="ECO:0000313" key="4">
    <source>
        <dbReference type="Proteomes" id="UP000265325"/>
    </source>
</evidence>
<dbReference type="OrthoDB" id="3677205at2"/>
<dbReference type="Pfam" id="PF01613">
    <property type="entry name" value="Flavin_Reduct"/>
    <property type="match status" value="1"/>
</dbReference>
<reference evidence="3 4" key="1">
    <citation type="submission" date="2015-05" db="EMBL/GenBank/DDBJ databases">
        <title>Draft Genome assembly of Streptomyces showdoensis.</title>
        <authorList>
            <person name="Thapa K.K."/>
            <person name="Metsa-Ketela M."/>
        </authorList>
    </citation>
    <scope>NUCLEOTIDE SEQUENCE [LARGE SCALE GENOMIC DNA]</scope>
    <source>
        <strain evidence="3 4">ATCC 15227</strain>
    </source>
</reference>
<dbReference type="Proteomes" id="UP000265325">
    <property type="component" value="Unassembled WGS sequence"/>
</dbReference>
<dbReference type="PANTHER" id="PTHR30466:SF1">
    <property type="entry name" value="FMN REDUCTASE (NADH) RUTF"/>
    <property type="match status" value="1"/>
</dbReference>
<dbReference type="GO" id="GO:0042602">
    <property type="term" value="F:riboflavin reductase (NADPH) activity"/>
    <property type="evidence" value="ECO:0007669"/>
    <property type="project" value="TreeGrafter"/>
</dbReference>
<keyword evidence="4" id="KW-1185">Reference proteome</keyword>
<feature type="domain" description="Flavin reductase like" evidence="2">
    <location>
        <begin position="1"/>
        <end position="146"/>
    </location>
</feature>